<dbReference type="HOGENOM" id="CLU_021264_8_0_5"/>
<dbReference type="KEGG" id="rva:Rvan_0784"/>
<dbReference type="PROSITE" id="PS51677">
    <property type="entry name" value="NODB"/>
    <property type="match status" value="1"/>
</dbReference>
<evidence type="ECO:0000313" key="9">
    <source>
        <dbReference type="EMBL" id="ADP70060.1"/>
    </source>
</evidence>
<dbReference type="GO" id="GO:0005975">
    <property type="term" value="P:carbohydrate metabolic process"/>
    <property type="evidence" value="ECO:0007669"/>
    <property type="project" value="InterPro"/>
</dbReference>
<evidence type="ECO:0000256" key="5">
    <source>
        <dbReference type="ARBA" id="ARBA00022801"/>
    </source>
</evidence>
<dbReference type="GO" id="GO:0016810">
    <property type="term" value="F:hydrolase activity, acting on carbon-nitrogen (but not peptide) bonds"/>
    <property type="evidence" value="ECO:0007669"/>
    <property type="project" value="InterPro"/>
</dbReference>
<keyword evidence="10" id="KW-1185">Reference proteome</keyword>
<evidence type="ECO:0000313" key="10">
    <source>
        <dbReference type="Proteomes" id="UP000001399"/>
    </source>
</evidence>
<dbReference type="Gene3D" id="3.20.20.370">
    <property type="entry name" value="Glycoside hydrolase/deacetylase"/>
    <property type="match status" value="1"/>
</dbReference>
<name>E3I147_RHOVT</name>
<keyword evidence="5" id="KW-0378">Hydrolase</keyword>
<evidence type="ECO:0000259" key="8">
    <source>
        <dbReference type="PROSITE" id="PS51677"/>
    </source>
</evidence>
<dbReference type="EMBL" id="CP002292">
    <property type="protein sequence ID" value="ADP70060.1"/>
    <property type="molecule type" value="Genomic_DNA"/>
</dbReference>
<accession>E3I147</accession>
<evidence type="ECO:0000256" key="2">
    <source>
        <dbReference type="ARBA" id="ARBA00010973"/>
    </source>
</evidence>
<dbReference type="eggNOG" id="COG0726">
    <property type="taxonomic scope" value="Bacteria"/>
</dbReference>
<dbReference type="InterPro" id="IPR011330">
    <property type="entry name" value="Glyco_hydro/deAcase_b/a-brl"/>
</dbReference>
<feature type="signal peptide" evidence="7">
    <location>
        <begin position="1"/>
        <end position="27"/>
    </location>
</feature>
<evidence type="ECO:0000256" key="6">
    <source>
        <dbReference type="ARBA" id="ARBA00032976"/>
    </source>
</evidence>
<protein>
    <recommendedName>
        <fullName evidence="3">Chitooligosaccharide deacetylase</fullName>
    </recommendedName>
    <alternativeName>
        <fullName evidence="6">Nodulation protein B</fullName>
    </alternativeName>
</protein>
<reference evidence="10" key="1">
    <citation type="journal article" date="2011" name="J. Bacteriol.">
        <title>Genome sequences of eight morphologically diverse alphaproteobacteria.</title>
        <authorList>
            <consortium name="US DOE Joint Genome Institute"/>
            <person name="Brown P.J."/>
            <person name="Kysela D.T."/>
            <person name="Buechlein A."/>
            <person name="Hemmerich C."/>
            <person name="Brun Y.V."/>
        </authorList>
    </citation>
    <scope>NUCLEOTIDE SEQUENCE [LARGE SCALE GENOMIC DNA]</scope>
    <source>
        <strain evidence="10">ATCC 17100 / ATH 3.1.1 / DSM 162 / LMG 4299</strain>
    </source>
</reference>
<evidence type="ECO:0000256" key="1">
    <source>
        <dbReference type="ARBA" id="ARBA00003236"/>
    </source>
</evidence>
<dbReference type="OrthoDB" id="276604at2"/>
<evidence type="ECO:0000256" key="3">
    <source>
        <dbReference type="ARBA" id="ARBA00020071"/>
    </source>
</evidence>
<comment type="similarity">
    <text evidence="2">Belongs to the polysaccharide deacetylase family.</text>
</comment>
<dbReference type="Proteomes" id="UP000001399">
    <property type="component" value="Chromosome"/>
</dbReference>
<comment type="function">
    <text evidence="1">Is involved in generating a small heat-stable compound (Nod), an acylated oligomer of N-acetylglucosamine, that stimulates mitosis in various plant protoplasts.</text>
</comment>
<dbReference type="InterPro" id="IPR002509">
    <property type="entry name" value="NODB_dom"/>
</dbReference>
<dbReference type="InterPro" id="IPR050248">
    <property type="entry name" value="Polysacc_deacetylase_ArnD"/>
</dbReference>
<dbReference type="GO" id="GO:0016020">
    <property type="term" value="C:membrane"/>
    <property type="evidence" value="ECO:0007669"/>
    <property type="project" value="TreeGrafter"/>
</dbReference>
<dbReference type="SUPFAM" id="SSF88713">
    <property type="entry name" value="Glycoside hydrolase/deacetylase"/>
    <property type="match status" value="1"/>
</dbReference>
<dbReference type="AlphaFoldDB" id="E3I147"/>
<dbReference type="PANTHER" id="PTHR10587:SF133">
    <property type="entry name" value="CHITIN DEACETYLASE 1-RELATED"/>
    <property type="match status" value="1"/>
</dbReference>
<keyword evidence="7" id="KW-0732">Signal</keyword>
<feature type="chain" id="PRO_5003171006" description="Chitooligosaccharide deacetylase" evidence="7">
    <location>
        <begin position="28"/>
        <end position="298"/>
    </location>
</feature>
<dbReference type="GO" id="GO:0046872">
    <property type="term" value="F:metal ion binding"/>
    <property type="evidence" value="ECO:0007669"/>
    <property type="project" value="UniProtKB-KW"/>
</dbReference>
<dbReference type="CDD" id="cd10917">
    <property type="entry name" value="CE4_NodB_like_6s_7s"/>
    <property type="match status" value="1"/>
</dbReference>
<keyword evidence="4" id="KW-0479">Metal-binding</keyword>
<dbReference type="STRING" id="648757.Rvan_0784"/>
<organism evidence="9 10">
    <name type="scientific">Rhodomicrobium vannielii (strain ATCC 17100 / DSM 162 / LMG 4299 / NCIMB 10020 / ATH 3.1.1)</name>
    <dbReference type="NCBI Taxonomy" id="648757"/>
    <lineage>
        <taxon>Bacteria</taxon>
        <taxon>Pseudomonadati</taxon>
        <taxon>Pseudomonadota</taxon>
        <taxon>Alphaproteobacteria</taxon>
        <taxon>Hyphomicrobiales</taxon>
        <taxon>Hyphomicrobiaceae</taxon>
        <taxon>Rhodomicrobium</taxon>
    </lineage>
</organism>
<feature type="domain" description="NodB homology" evidence="8">
    <location>
        <begin position="65"/>
        <end position="247"/>
    </location>
</feature>
<gene>
    <name evidence="9" type="ordered locus">Rvan_0784</name>
</gene>
<dbReference type="PANTHER" id="PTHR10587">
    <property type="entry name" value="GLYCOSYL TRANSFERASE-RELATED"/>
    <property type="match status" value="1"/>
</dbReference>
<sequence length="298" mass="31859">MCGGIMIYRHAAIGLVALLSLAGAASAAECPAGALGTSRTLTLDPAKVSRVGGGPDYGTPILEDHEVILTFDDGPTPPWTGKVLDALAAECVHATFFTVGTMARAHPALLKRVLADGHTIGTHSEHHAHIPKLPYKAATKEISDGFTTAGKSLDDQTAVAPFFRFPYLESTRATETYAAATGIVIWNIDFHASDWTLLTPEVLANRAIDKIEQKKRGILLLHDIHQRTALALPIILQELKKRGYKIVHAVPVPGAHVNFEVAAKIDPWGAKVAPLRSSRAKASPSFDGGAVEDWPAQH</sequence>
<evidence type="ECO:0000256" key="7">
    <source>
        <dbReference type="SAM" id="SignalP"/>
    </source>
</evidence>
<proteinExistence type="inferred from homology"/>
<evidence type="ECO:0000256" key="4">
    <source>
        <dbReference type="ARBA" id="ARBA00022723"/>
    </source>
</evidence>
<dbReference type="Pfam" id="PF01522">
    <property type="entry name" value="Polysacc_deac_1"/>
    <property type="match status" value="1"/>
</dbReference>